<dbReference type="Pfam" id="PF19040">
    <property type="entry name" value="SGNH"/>
    <property type="match status" value="1"/>
</dbReference>
<accession>A0A1I4RK94</accession>
<organism evidence="2 3">
    <name type="scientific">Shimia aestuarii</name>
    <dbReference type="NCBI Taxonomy" id="254406"/>
    <lineage>
        <taxon>Bacteria</taxon>
        <taxon>Pseudomonadati</taxon>
        <taxon>Pseudomonadota</taxon>
        <taxon>Alphaproteobacteria</taxon>
        <taxon>Rhodobacterales</taxon>
        <taxon>Roseobacteraceae</taxon>
    </lineage>
</organism>
<protein>
    <recommendedName>
        <fullName evidence="1">SGNH domain-containing protein</fullName>
    </recommendedName>
</protein>
<sequence>MGEDGVYARPLDASGPNTRGLREQAIVELFAAQLQRISKGRQVILVLPAPRPLVDIPRYYATRMWWGSPLPEKEGFPRAYEDALGTPLREIFARAIAAADLPDNAITVIDPADFSCDATTCDVIRDGKLLLSDENHPSLPGLDLFIPAITEAITGPVTGSNSTD</sequence>
<dbReference type="InterPro" id="IPR043968">
    <property type="entry name" value="SGNH"/>
</dbReference>
<evidence type="ECO:0000313" key="3">
    <source>
        <dbReference type="Proteomes" id="UP000199144"/>
    </source>
</evidence>
<evidence type="ECO:0000259" key="1">
    <source>
        <dbReference type="Pfam" id="PF19040"/>
    </source>
</evidence>
<gene>
    <name evidence="2" type="ORF">SAMN04488042_108105</name>
</gene>
<dbReference type="Proteomes" id="UP000199144">
    <property type="component" value="Unassembled WGS sequence"/>
</dbReference>
<dbReference type="STRING" id="254406.SAMN04488042_108105"/>
<feature type="domain" description="SGNH" evidence="1">
    <location>
        <begin position="19"/>
        <end position="149"/>
    </location>
</feature>
<reference evidence="2 3" key="1">
    <citation type="submission" date="2016-10" db="EMBL/GenBank/DDBJ databases">
        <authorList>
            <person name="de Groot N.N."/>
        </authorList>
    </citation>
    <scope>NUCLEOTIDE SEQUENCE [LARGE SCALE GENOMIC DNA]</scope>
    <source>
        <strain evidence="2 3">DSM 15283</strain>
    </source>
</reference>
<dbReference type="EMBL" id="FOTQ01000008">
    <property type="protein sequence ID" value="SFM52413.1"/>
    <property type="molecule type" value="Genomic_DNA"/>
</dbReference>
<keyword evidence="3" id="KW-1185">Reference proteome</keyword>
<name>A0A1I4RK94_9RHOB</name>
<dbReference type="AlphaFoldDB" id="A0A1I4RK94"/>
<proteinExistence type="predicted"/>
<evidence type="ECO:0000313" key="2">
    <source>
        <dbReference type="EMBL" id="SFM52413.1"/>
    </source>
</evidence>